<comment type="cofactor">
    <cofactor evidence="2">
        <name>Mg(2+)</name>
        <dbReference type="ChEBI" id="CHEBI:18420"/>
    </cofactor>
</comment>
<accession>A0AAW4WYY7</accession>
<evidence type="ECO:0000259" key="7">
    <source>
        <dbReference type="PROSITE" id="PS51462"/>
    </source>
</evidence>
<dbReference type="Proteomes" id="UP001199296">
    <property type="component" value="Unassembled WGS sequence"/>
</dbReference>
<protein>
    <submittedName>
        <fullName evidence="8">CoA pyrophosphatase</fullName>
    </submittedName>
</protein>
<evidence type="ECO:0000256" key="6">
    <source>
        <dbReference type="ARBA" id="ARBA00023211"/>
    </source>
</evidence>
<keyword evidence="3" id="KW-0479">Metal-binding</keyword>
<comment type="cofactor">
    <cofactor evidence="1">
        <name>Mn(2+)</name>
        <dbReference type="ChEBI" id="CHEBI:29035"/>
    </cofactor>
</comment>
<dbReference type="CDD" id="cd03426">
    <property type="entry name" value="NUDIX_CoAse_Nudt7"/>
    <property type="match status" value="1"/>
</dbReference>
<dbReference type="RefSeq" id="WP_229345385.1">
    <property type="nucleotide sequence ID" value="NZ_JAJFAT010000008.1"/>
</dbReference>
<dbReference type="InterPro" id="IPR000086">
    <property type="entry name" value="NUDIX_hydrolase_dom"/>
</dbReference>
<dbReference type="InterPro" id="IPR015797">
    <property type="entry name" value="NUDIX_hydrolase-like_dom_sf"/>
</dbReference>
<dbReference type="GO" id="GO:0046872">
    <property type="term" value="F:metal ion binding"/>
    <property type="evidence" value="ECO:0007669"/>
    <property type="project" value="UniProtKB-KW"/>
</dbReference>
<dbReference type="PANTHER" id="PTHR12992">
    <property type="entry name" value="NUDIX HYDROLASE"/>
    <property type="match status" value="1"/>
</dbReference>
<dbReference type="PROSITE" id="PS51462">
    <property type="entry name" value="NUDIX"/>
    <property type="match status" value="1"/>
</dbReference>
<feature type="domain" description="Nudix hydrolase" evidence="7">
    <location>
        <begin position="24"/>
        <end position="157"/>
    </location>
</feature>
<dbReference type="EMBL" id="JAJFAT010000008">
    <property type="protein sequence ID" value="MCC3144992.1"/>
    <property type="molecule type" value="Genomic_DNA"/>
</dbReference>
<gene>
    <name evidence="8" type="ORF">LJ207_06620</name>
</gene>
<dbReference type="Gene3D" id="3.90.79.10">
    <property type="entry name" value="Nucleoside Triphosphate Pyrophosphohydrolase"/>
    <property type="match status" value="1"/>
</dbReference>
<proteinExistence type="predicted"/>
<evidence type="ECO:0000256" key="2">
    <source>
        <dbReference type="ARBA" id="ARBA00001946"/>
    </source>
</evidence>
<dbReference type="AlphaFoldDB" id="A0AAW4WYY7"/>
<evidence type="ECO:0000256" key="5">
    <source>
        <dbReference type="ARBA" id="ARBA00022842"/>
    </source>
</evidence>
<evidence type="ECO:0000313" key="9">
    <source>
        <dbReference type="Proteomes" id="UP001199296"/>
    </source>
</evidence>
<dbReference type="Pfam" id="PF00293">
    <property type="entry name" value="NUDIX"/>
    <property type="match status" value="1"/>
</dbReference>
<evidence type="ECO:0000256" key="3">
    <source>
        <dbReference type="ARBA" id="ARBA00022723"/>
    </source>
</evidence>
<keyword evidence="9" id="KW-1185">Reference proteome</keyword>
<dbReference type="InterPro" id="IPR045121">
    <property type="entry name" value="CoAse"/>
</dbReference>
<sequence length="206" mass="24101">MIFLNIKTIQRRIENRIPGPTRIQSYYSVLIPIIELDDKLHLLYELRASDLSTQPGQISFPGGKVERGEEFSQAAVRECAEELMIDQQKIELLGEIDYLITPFDFIIYAFIGCLKINDLSEIKPNNEVAEVFAVPLEYFLENQPEKYGAHLKSEFDEDFPYHLLPDGKNHKKLKSEYEIYFYRYQNRVIWGITAELSKNFIDIIKN</sequence>
<dbReference type="PANTHER" id="PTHR12992:SF11">
    <property type="entry name" value="MITOCHONDRIAL COENZYME A DIPHOSPHATASE NUDT8"/>
    <property type="match status" value="1"/>
</dbReference>
<organism evidence="8 9">
    <name type="scientific">Halanaerobium polyolivorans</name>
    <dbReference type="NCBI Taxonomy" id="2886943"/>
    <lineage>
        <taxon>Bacteria</taxon>
        <taxon>Bacillati</taxon>
        <taxon>Bacillota</taxon>
        <taxon>Clostridia</taxon>
        <taxon>Halanaerobiales</taxon>
        <taxon>Halanaerobiaceae</taxon>
        <taxon>Halanaerobium</taxon>
    </lineage>
</organism>
<reference evidence="8 9" key="1">
    <citation type="submission" date="2021-10" db="EMBL/GenBank/DDBJ databases">
        <authorList>
            <person name="Grouzdev D.S."/>
            <person name="Pantiukh K.S."/>
            <person name="Krutkina M.S."/>
        </authorList>
    </citation>
    <scope>NUCLEOTIDE SEQUENCE [LARGE SCALE GENOMIC DNA]</scope>
    <source>
        <strain evidence="8 9">Z-7514</strain>
    </source>
</reference>
<keyword evidence="6" id="KW-0464">Manganese</keyword>
<keyword evidence="4" id="KW-0378">Hydrolase</keyword>
<evidence type="ECO:0000313" key="8">
    <source>
        <dbReference type="EMBL" id="MCC3144992.1"/>
    </source>
</evidence>
<comment type="caution">
    <text evidence="8">The sequence shown here is derived from an EMBL/GenBank/DDBJ whole genome shotgun (WGS) entry which is preliminary data.</text>
</comment>
<dbReference type="SUPFAM" id="SSF55811">
    <property type="entry name" value="Nudix"/>
    <property type="match status" value="1"/>
</dbReference>
<name>A0AAW4WYY7_9FIRM</name>
<evidence type="ECO:0000256" key="4">
    <source>
        <dbReference type="ARBA" id="ARBA00022801"/>
    </source>
</evidence>
<evidence type="ECO:0000256" key="1">
    <source>
        <dbReference type="ARBA" id="ARBA00001936"/>
    </source>
</evidence>
<keyword evidence="5" id="KW-0460">Magnesium</keyword>
<dbReference type="GO" id="GO:0010945">
    <property type="term" value="F:coenzyme A diphosphatase activity"/>
    <property type="evidence" value="ECO:0007669"/>
    <property type="project" value="InterPro"/>
</dbReference>